<evidence type="ECO:0000259" key="1">
    <source>
        <dbReference type="Pfam" id="PF07435"/>
    </source>
</evidence>
<evidence type="ECO:0000313" key="2">
    <source>
        <dbReference type="EMBL" id="USS84652.1"/>
    </source>
</evidence>
<protein>
    <submittedName>
        <fullName evidence="2">Two-component system activity regulator YycH</fullName>
    </submittedName>
</protein>
<dbReference type="RefSeq" id="WP_252749555.1">
    <property type="nucleotide sequence ID" value="NZ_CP097116.1"/>
</dbReference>
<feature type="domain" description="Regulatory protein YycH" evidence="1">
    <location>
        <begin position="14"/>
        <end position="426"/>
    </location>
</feature>
<gene>
    <name evidence="2" type="primary">yycH</name>
    <name evidence="2" type="ORF">M3M35_04895</name>
</gene>
<name>A0ABY5BNH0_9LACO</name>
<dbReference type="InterPro" id="IPR009996">
    <property type="entry name" value="YycH"/>
</dbReference>
<organism evidence="2 3">
    <name type="scientific">Fructilactobacillus myrtifloralis</name>
    <dbReference type="NCBI Taxonomy" id="2940301"/>
    <lineage>
        <taxon>Bacteria</taxon>
        <taxon>Bacillati</taxon>
        <taxon>Bacillota</taxon>
        <taxon>Bacilli</taxon>
        <taxon>Lactobacillales</taxon>
        <taxon>Lactobacillaceae</taxon>
        <taxon>Fructilactobacillus</taxon>
    </lineage>
</organism>
<dbReference type="Gene3D" id="3.10.450.310">
    <property type="match status" value="1"/>
</dbReference>
<accession>A0ABY5BNH0</accession>
<dbReference type="Proteomes" id="UP001056707">
    <property type="component" value="Chromosome"/>
</dbReference>
<dbReference type="CDD" id="cd15787">
    <property type="entry name" value="YycH_N"/>
    <property type="match status" value="1"/>
</dbReference>
<proteinExistence type="predicted"/>
<evidence type="ECO:0000313" key="3">
    <source>
        <dbReference type="Proteomes" id="UP001056707"/>
    </source>
</evidence>
<dbReference type="Pfam" id="PF07435">
    <property type="entry name" value="YycH"/>
    <property type="match status" value="1"/>
</dbReference>
<dbReference type="EMBL" id="CP097116">
    <property type="protein sequence ID" value="USS84652.1"/>
    <property type="molecule type" value="Genomic_DNA"/>
</dbReference>
<reference evidence="2" key="1">
    <citation type="submission" date="2022-05" db="EMBL/GenBank/DDBJ databases">
        <authorList>
            <person name="Oliphant S.A."/>
            <person name="Watson-Haigh N.S."/>
            <person name="Sumby K.M."/>
            <person name="Gardner J.M."/>
            <person name="Jiranek V."/>
        </authorList>
    </citation>
    <scope>NUCLEOTIDE SEQUENCE</scope>
    <source>
        <strain evidence="2">KI16_H9</strain>
    </source>
</reference>
<keyword evidence="3" id="KW-1185">Reference proteome</keyword>
<sequence length="441" mass="50509">MMEKLKRYFLPVALAIAVLISVGLSVSLLTNPARFSSRTHQNRAVALHNDANVRPLQDVYSPLRVIKTNQHHHQTMLTSSTVNLVGTIVKQLRGTQMTDLHRISTKHEQRYFDVLNQPNSIMLNYNNALAGQMLGQVLKQPQLFSKQLKVQRIVIPLNEKGKIYFLTDQNYQVYEASVQQLNLAHLKRTLRHDVASNRVEIRALNNKPFLYFPHAVQLKDYGYMLQEQSQSTYLSRIIGNSTDTTVKHHQGETTYASANQELTFSANDDVTYNNFRPQKTVKTEEDALKVAYQNAVQLGVPLASSQFDAYQAQNKTVSYRSFIDGFPIFGNQQLGNYSYQYVNGASERYQFSLRDFQIPVPTDEQQTTLPSSKTMLAQLAQANVDTKRISNVQIGYQIVPNDEHKLLVLLRPSWFVKYNNQWVNYVDLQQGNVTKARKENF</sequence>